<keyword evidence="3" id="KW-1185">Reference proteome</keyword>
<dbReference type="Pfam" id="PF01814">
    <property type="entry name" value="Hemerythrin"/>
    <property type="match status" value="1"/>
</dbReference>
<comment type="caution">
    <text evidence="2">The sequence shown here is derived from an EMBL/GenBank/DDBJ whole genome shotgun (WGS) entry which is preliminary data.</text>
</comment>
<evidence type="ECO:0000259" key="1">
    <source>
        <dbReference type="Pfam" id="PF01814"/>
    </source>
</evidence>
<proteinExistence type="predicted"/>
<feature type="domain" description="Hemerythrin-like" evidence="1">
    <location>
        <begin position="7"/>
        <end position="124"/>
    </location>
</feature>
<evidence type="ECO:0000313" key="3">
    <source>
        <dbReference type="Proteomes" id="UP001500016"/>
    </source>
</evidence>
<evidence type="ECO:0000313" key="2">
    <source>
        <dbReference type="EMBL" id="GAA2080241.1"/>
    </source>
</evidence>
<dbReference type="PANTHER" id="PTHR35585">
    <property type="entry name" value="HHE DOMAIN PROTEIN (AFU_ORTHOLOGUE AFUA_4G00730)"/>
    <property type="match status" value="1"/>
</dbReference>
<dbReference type="InterPro" id="IPR012312">
    <property type="entry name" value="Hemerythrin-like"/>
</dbReference>
<organism evidence="2 3">
    <name type="scientific">Streptomyces albiaxialis</name>
    <dbReference type="NCBI Taxonomy" id="329523"/>
    <lineage>
        <taxon>Bacteria</taxon>
        <taxon>Bacillati</taxon>
        <taxon>Actinomycetota</taxon>
        <taxon>Actinomycetes</taxon>
        <taxon>Kitasatosporales</taxon>
        <taxon>Streptomycetaceae</taxon>
        <taxon>Streptomyces</taxon>
    </lineage>
</organism>
<gene>
    <name evidence="2" type="ORF">GCM10009801_38440</name>
</gene>
<sequence length="169" mass="18687">MAHKQDVLELLVGDHRETERMFAAFEASRDPVRRRELVDLVVAGLERHSAAEEEHLYPVVRRVLPDGDEIAARELAEHAEVGRTIDALDGADPTDTAFARDVATLMRQVQEHVVEEENEVFPRLRAALTPGERAELGARAMDPGAGATGPRAGLADRVRAWLTGRTHLM</sequence>
<dbReference type="EMBL" id="BAAAPE010000009">
    <property type="protein sequence ID" value="GAA2080241.1"/>
    <property type="molecule type" value="Genomic_DNA"/>
</dbReference>
<dbReference type="RefSeq" id="WP_344529714.1">
    <property type="nucleotide sequence ID" value="NZ_BAAAPE010000009.1"/>
</dbReference>
<dbReference type="Gene3D" id="1.20.120.520">
    <property type="entry name" value="nmb1532 protein domain like"/>
    <property type="match status" value="1"/>
</dbReference>
<dbReference type="PANTHER" id="PTHR35585:SF1">
    <property type="entry name" value="HHE DOMAIN PROTEIN (AFU_ORTHOLOGUE AFUA_4G00730)"/>
    <property type="match status" value="1"/>
</dbReference>
<dbReference type="Proteomes" id="UP001500016">
    <property type="component" value="Unassembled WGS sequence"/>
</dbReference>
<reference evidence="3" key="1">
    <citation type="journal article" date="2019" name="Int. J. Syst. Evol. Microbiol.">
        <title>The Global Catalogue of Microorganisms (GCM) 10K type strain sequencing project: providing services to taxonomists for standard genome sequencing and annotation.</title>
        <authorList>
            <consortium name="The Broad Institute Genomics Platform"/>
            <consortium name="The Broad Institute Genome Sequencing Center for Infectious Disease"/>
            <person name="Wu L."/>
            <person name="Ma J."/>
        </authorList>
    </citation>
    <scope>NUCLEOTIDE SEQUENCE [LARGE SCALE GENOMIC DNA]</scope>
    <source>
        <strain evidence="3">JCM 15478</strain>
    </source>
</reference>
<name>A0ABP5HNL0_9ACTN</name>
<accession>A0ABP5HNL0</accession>
<protein>
    <submittedName>
        <fullName evidence="2">Hemerythrin domain-containing protein</fullName>
    </submittedName>
</protein>